<organism evidence="3 4">
    <name type="scientific">Chryseobacterium artocarpi</name>
    <dbReference type="NCBI Taxonomy" id="1414727"/>
    <lineage>
        <taxon>Bacteria</taxon>
        <taxon>Pseudomonadati</taxon>
        <taxon>Bacteroidota</taxon>
        <taxon>Flavobacteriia</taxon>
        <taxon>Flavobacteriales</taxon>
        <taxon>Weeksellaceae</taxon>
        <taxon>Chryseobacterium group</taxon>
        <taxon>Chryseobacterium</taxon>
    </lineage>
</organism>
<sequence>MQKEKLCKIRKQKGYTQQQLADFMSTNVSNYSRKETGNVKITKEEWEKISKFLGVSIEEIYENEETEEPKGNTNKAIGVAESASNNDLNVELIKNLLDYIALLKEENRKLKESII</sequence>
<dbReference type="SUPFAM" id="SSF47413">
    <property type="entry name" value="lambda repressor-like DNA-binding domains"/>
    <property type="match status" value="1"/>
</dbReference>
<evidence type="ECO:0000313" key="4">
    <source>
        <dbReference type="Proteomes" id="UP000092651"/>
    </source>
</evidence>
<keyword evidence="1" id="KW-0238">DNA-binding</keyword>
<dbReference type="CDD" id="cd00093">
    <property type="entry name" value="HTH_XRE"/>
    <property type="match status" value="1"/>
</dbReference>
<comment type="caution">
    <text evidence="3">The sequence shown here is derived from an EMBL/GenBank/DDBJ whole genome shotgun (WGS) entry which is preliminary data.</text>
</comment>
<proteinExistence type="predicted"/>
<name>A0A1B8ZHE0_9FLAO</name>
<accession>A0A1B8ZHE0</accession>
<dbReference type="EMBL" id="MAYH01000034">
    <property type="protein sequence ID" value="OCA71013.1"/>
    <property type="molecule type" value="Genomic_DNA"/>
</dbReference>
<protein>
    <recommendedName>
        <fullName evidence="2">HTH cro/C1-type domain-containing protein</fullName>
    </recommendedName>
</protein>
<dbReference type="PROSITE" id="PS50943">
    <property type="entry name" value="HTH_CROC1"/>
    <property type="match status" value="1"/>
</dbReference>
<dbReference type="InterPro" id="IPR001387">
    <property type="entry name" value="Cro/C1-type_HTH"/>
</dbReference>
<dbReference type="OrthoDB" id="1274166at2"/>
<reference evidence="3 4" key="1">
    <citation type="submission" date="2016-07" db="EMBL/GenBank/DDBJ databases">
        <authorList>
            <person name="Jeong J.-J."/>
            <person name="Kim D.W."/>
            <person name="Sang M.K."/>
            <person name="Choi I.-G."/>
            <person name="Kim K.D."/>
        </authorList>
    </citation>
    <scope>NUCLEOTIDE SEQUENCE [LARGE SCALE GENOMIC DNA]</scope>
    <source>
        <strain evidence="3 4">UTM-3</strain>
    </source>
</reference>
<keyword evidence="4" id="KW-1185">Reference proteome</keyword>
<dbReference type="SMART" id="SM00530">
    <property type="entry name" value="HTH_XRE"/>
    <property type="match status" value="1"/>
</dbReference>
<evidence type="ECO:0000313" key="3">
    <source>
        <dbReference type="EMBL" id="OCA71013.1"/>
    </source>
</evidence>
<dbReference type="Proteomes" id="UP000092651">
    <property type="component" value="Unassembled WGS sequence"/>
</dbReference>
<dbReference type="PANTHER" id="PTHR46558:SF4">
    <property type="entry name" value="DNA-BIDING PHAGE PROTEIN"/>
    <property type="match status" value="1"/>
</dbReference>
<dbReference type="GO" id="GO:0003677">
    <property type="term" value="F:DNA binding"/>
    <property type="evidence" value="ECO:0007669"/>
    <property type="project" value="UniProtKB-KW"/>
</dbReference>
<dbReference type="Gene3D" id="1.10.260.40">
    <property type="entry name" value="lambda repressor-like DNA-binding domains"/>
    <property type="match status" value="1"/>
</dbReference>
<dbReference type="PANTHER" id="PTHR46558">
    <property type="entry name" value="TRACRIPTIONAL REGULATORY PROTEIN-RELATED-RELATED"/>
    <property type="match status" value="1"/>
</dbReference>
<dbReference type="AlphaFoldDB" id="A0A1B8ZHE0"/>
<dbReference type="Pfam" id="PF01381">
    <property type="entry name" value="HTH_3"/>
    <property type="match status" value="1"/>
</dbReference>
<gene>
    <name evidence="3" type="ORF">BBI01_11665</name>
</gene>
<evidence type="ECO:0000259" key="2">
    <source>
        <dbReference type="PROSITE" id="PS50943"/>
    </source>
</evidence>
<feature type="domain" description="HTH cro/C1-type" evidence="2">
    <location>
        <begin position="8"/>
        <end position="60"/>
    </location>
</feature>
<dbReference type="InterPro" id="IPR010982">
    <property type="entry name" value="Lambda_DNA-bd_dom_sf"/>
</dbReference>
<evidence type="ECO:0000256" key="1">
    <source>
        <dbReference type="ARBA" id="ARBA00023125"/>
    </source>
</evidence>